<sequence length="95" mass="10857">MTARRKDGYASLYKQKPNGGQRPLHNLHCSHWCLSGASLCAFPRSRIYSLMNFNTPFRSLTELQKSAITTIAPIYLCWVGLHFYLEKPNFISPHG</sequence>
<dbReference type="EMBL" id="CM051394">
    <property type="protein sequence ID" value="KAJ4727496.1"/>
    <property type="molecule type" value="Genomic_DNA"/>
</dbReference>
<organism evidence="1 2">
    <name type="scientific">Melia azedarach</name>
    <name type="common">Chinaberry tree</name>
    <dbReference type="NCBI Taxonomy" id="155640"/>
    <lineage>
        <taxon>Eukaryota</taxon>
        <taxon>Viridiplantae</taxon>
        <taxon>Streptophyta</taxon>
        <taxon>Embryophyta</taxon>
        <taxon>Tracheophyta</taxon>
        <taxon>Spermatophyta</taxon>
        <taxon>Magnoliopsida</taxon>
        <taxon>eudicotyledons</taxon>
        <taxon>Gunneridae</taxon>
        <taxon>Pentapetalae</taxon>
        <taxon>rosids</taxon>
        <taxon>malvids</taxon>
        <taxon>Sapindales</taxon>
        <taxon>Meliaceae</taxon>
        <taxon>Melia</taxon>
    </lineage>
</organism>
<keyword evidence="2" id="KW-1185">Reference proteome</keyword>
<comment type="caution">
    <text evidence="1">The sequence shown here is derived from an EMBL/GenBank/DDBJ whole genome shotgun (WGS) entry which is preliminary data.</text>
</comment>
<evidence type="ECO:0000313" key="1">
    <source>
        <dbReference type="EMBL" id="KAJ4727496.1"/>
    </source>
</evidence>
<protein>
    <submittedName>
        <fullName evidence="1">Protein trichome birefringence-like</fullName>
    </submittedName>
</protein>
<name>A0ACC1YVI8_MELAZ</name>
<reference evidence="1 2" key="1">
    <citation type="journal article" date="2023" name="Science">
        <title>Complex scaffold remodeling in plant triterpene biosynthesis.</title>
        <authorList>
            <person name="De La Pena R."/>
            <person name="Hodgson H."/>
            <person name="Liu J.C."/>
            <person name="Stephenson M.J."/>
            <person name="Martin A.C."/>
            <person name="Owen C."/>
            <person name="Harkess A."/>
            <person name="Leebens-Mack J."/>
            <person name="Jimenez L.E."/>
            <person name="Osbourn A."/>
            <person name="Sattely E.S."/>
        </authorList>
    </citation>
    <scope>NUCLEOTIDE SEQUENCE [LARGE SCALE GENOMIC DNA]</scope>
    <source>
        <strain evidence="2">cv. JPN11</strain>
        <tissue evidence="1">Leaf</tissue>
    </source>
</reference>
<evidence type="ECO:0000313" key="2">
    <source>
        <dbReference type="Proteomes" id="UP001164539"/>
    </source>
</evidence>
<accession>A0ACC1YVI8</accession>
<dbReference type="Proteomes" id="UP001164539">
    <property type="component" value="Chromosome 1"/>
</dbReference>
<proteinExistence type="predicted"/>
<gene>
    <name evidence="1" type="ORF">OWV82_000584</name>
</gene>